<dbReference type="PANTHER" id="PTHR35106">
    <property type="entry name" value="BNAA07G25190D PROTEIN"/>
    <property type="match status" value="1"/>
</dbReference>
<reference evidence="1 2" key="1">
    <citation type="journal article" date="2023" name="Life. Sci Alliance">
        <title>Evolutionary insights into 3D genome organization and epigenetic landscape of Vigna mungo.</title>
        <authorList>
            <person name="Junaid A."/>
            <person name="Singh B."/>
            <person name="Bhatia S."/>
        </authorList>
    </citation>
    <scope>NUCLEOTIDE SEQUENCE [LARGE SCALE GENOMIC DNA]</scope>
    <source>
        <strain evidence="1">Urdbean</strain>
    </source>
</reference>
<dbReference type="EMBL" id="CP144695">
    <property type="protein sequence ID" value="WVZ07225.1"/>
    <property type="molecule type" value="Genomic_DNA"/>
</dbReference>
<gene>
    <name evidence="1" type="ORF">V8G54_020571</name>
</gene>
<dbReference type="AlphaFoldDB" id="A0AAQ3NE05"/>
<name>A0AAQ3NE05_VIGMU</name>
<protein>
    <submittedName>
        <fullName evidence="1">Uncharacterized protein</fullName>
    </submittedName>
</protein>
<sequence>MVHGSFLFTPPSSSPWKQNTFYSAISMHDFTKAQQRKHTHVTIYSVLLRFEPKKQYQPPNLQELQNSIRPFSQSPSCLSISHCPFWSSLTTSCSFSLENGSCIKDLNTKDGFDLYDPLTWVFTLFKLSTAEFIPFKDGECLSHPFTNTTKWPLANNQLNGVAFVLCISPSGLDSTVDDYKSVDTCLKGCTDALQIRNIEVETILSIEILETLEPFSSEMEQMCRETKRKFESVYEGGTMNTPDSGKVFQYWHCCGSEDPFDPGCTSSPHASYDD</sequence>
<evidence type="ECO:0000313" key="2">
    <source>
        <dbReference type="Proteomes" id="UP001374535"/>
    </source>
</evidence>
<dbReference type="Proteomes" id="UP001374535">
    <property type="component" value="Chromosome 6"/>
</dbReference>
<dbReference type="PANTHER" id="PTHR35106:SF5">
    <property type="entry name" value="CARBOXYPEPTIDASE"/>
    <property type="match status" value="1"/>
</dbReference>
<keyword evidence="2" id="KW-1185">Reference proteome</keyword>
<proteinExistence type="predicted"/>
<organism evidence="1 2">
    <name type="scientific">Vigna mungo</name>
    <name type="common">Black gram</name>
    <name type="synonym">Phaseolus mungo</name>
    <dbReference type="NCBI Taxonomy" id="3915"/>
    <lineage>
        <taxon>Eukaryota</taxon>
        <taxon>Viridiplantae</taxon>
        <taxon>Streptophyta</taxon>
        <taxon>Embryophyta</taxon>
        <taxon>Tracheophyta</taxon>
        <taxon>Spermatophyta</taxon>
        <taxon>Magnoliopsida</taxon>
        <taxon>eudicotyledons</taxon>
        <taxon>Gunneridae</taxon>
        <taxon>Pentapetalae</taxon>
        <taxon>rosids</taxon>
        <taxon>fabids</taxon>
        <taxon>Fabales</taxon>
        <taxon>Fabaceae</taxon>
        <taxon>Papilionoideae</taxon>
        <taxon>50 kb inversion clade</taxon>
        <taxon>NPAAA clade</taxon>
        <taxon>indigoferoid/millettioid clade</taxon>
        <taxon>Phaseoleae</taxon>
        <taxon>Vigna</taxon>
    </lineage>
</organism>
<accession>A0AAQ3NE05</accession>
<evidence type="ECO:0000313" key="1">
    <source>
        <dbReference type="EMBL" id="WVZ07225.1"/>
    </source>
</evidence>